<proteinExistence type="predicted"/>
<evidence type="ECO:0000313" key="2">
    <source>
        <dbReference type="Proteomes" id="UP001283361"/>
    </source>
</evidence>
<gene>
    <name evidence="1" type="ORF">RRG08_031422</name>
</gene>
<reference evidence="1" key="1">
    <citation type="journal article" date="2023" name="G3 (Bethesda)">
        <title>A reference genome for the long-term kleptoplast-retaining sea slug Elysia crispata morphotype clarki.</title>
        <authorList>
            <person name="Eastman K.E."/>
            <person name="Pendleton A.L."/>
            <person name="Shaikh M.A."/>
            <person name="Suttiyut T."/>
            <person name="Ogas R."/>
            <person name="Tomko P."/>
            <person name="Gavelis G."/>
            <person name="Widhalm J.R."/>
            <person name="Wisecaver J.H."/>
        </authorList>
    </citation>
    <scope>NUCLEOTIDE SEQUENCE</scope>
    <source>
        <strain evidence="1">ECLA1</strain>
    </source>
</reference>
<dbReference type="AlphaFoldDB" id="A0AAE0ZMX7"/>
<comment type="caution">
    <text evidence="1">The sequence shown here is derived from an EMBL/GenBank/DDBJ whole genome shotgun (WGS) entry which is preliminary data.</text>
</comment>
<dbReference type="EMBL" id="JAWDGP010003624">
    <property type="protein sequence ID" value="KAK3772399.1"/>
    <property type="molecule type" value="Genomic_DNA"/>
</dbReference>
<keyword evidence="2" id="KW-1185">Reference proteome</keyword>
<accession>A0AAE0ZMX7</accession>
<evidence type="ECO:0000313" key="1">
    <source>
        <dbReference type="EMBL" id="KAK3772399.1"/>
    </source>
</evidence>
<name>A0AAE0ZMX7_9GAST</name>
<sequence length="212" mass="22375">MGRLGAVVVDTCEGACGGATMLGFGLVCGVVLEARRIAGFHVDTFHSVYEVVGGVPETVTNSLCHVEEVGGVFRSEVGTTKSGPTSRSETRASVGQTCFACKMDCPLRVRLGRPKAGLYMKGGLSRPEVGTTLELSRPLGAEPLGNPESPRAGETWLYPWEPLGALGGVSHPEAGKAVWAVLSGRGVAVPWDPFWSEFSRTKKVFCVHAELG</sequence>
<protein>
    <submittedName>
        <fullName evidence="1">Uncharacterized protein</fullName>
    </submittedName>
</protein>
<dbReference type="Proteomes" id="UP001283361">
    <property type="component" value="Unassembled WGS sequence"/>
</dbReference>
<organism evidence="1 2">
    <name type="scientific">Elysia crispata</name>
    <name type="common">lettuce slug</name>
    <dbReference type="NCBI Taxonomy" id="231223"/>
    <lineage>
        <taxon>Eukaryota</taxon>
        <taxon>Metazoa</taxon>
        <taxon>Spiralia</taxon>
        <taxon>Lophotrochozoa</taxon>
        <taxon>Mollusca</taxon>
        <taxon>Gastropoda</taxon>
        <taxon>Heterobranchia</taxon>
        <taxon>Euthyneura</taxon>
        <taxon>Panpulmonata</taxon>
        <taxon>Sacoglossa</taxon>
        <taxon>Placobranchoidea</taxon>
        <taxon>Plakobranchidae</taxon>
        <taxon>Elysia</taxon>
    </lineage>
</organism>